<keyword evidence="7" id="KW-0223">Dioxygenase</keyword>
<keyword evidence="3" id="KW-0479">Metal-binding</keyword>
<reference evidence="7 8" key="1">
    <citation type="journal article" date="2017" name="Nature">
        <title>Atmospheric trace gases support primary production in Antarctic desert surface soil.</title>
        <authorList>
            <person name="Ji M."/>
            <person name="Greening C."/>
            <person name="Vanwonterghem I."/>
            <person name="Carere C.R."/>
            <person name="Bay S.K."/>
            <person name="Steen J.A."/>
            <person name="Montgomery K."/>
            <person name="Lines T."/>
            <person name="Beardall J."/>
            <person name="van Dorst J."/>
            <person name="Snape I."/>
            <person name="Stott M.B."/>
            <person name="Hugenholtz P."/>
            <person name="Ferrari B.C."/>
        </authorList>
    </citation>
    <scope>NUCLEOTIDE SEQUENCE [LARGE SCALE GENOMIC DNA]</scope>
    <source>
        <strain evidence="7">RRmetagenome_bin12</strain>
    </source>
</reference>
<evidence type="ECO:0000313" key="8">
    <source>
        <dbReference type="Proteomes" id="UP000248724"/>
    </source>
</evidence>
<dbReference type="GO" id="GO:0003868">
    <property type="term" value="F:4-hydroxyphenylpyruvate dioxygenase activity"/>
    <property type="evidence" value="ECO:0007669"/>
    <property type="project" value="InterPro"/>
</dbReference>
<organism evidence="7 8">
    <name type="scientific">Candidatus Aeolococcus gillhamiae</name>
    <dbReference type="NCBI Taxonomy" id="3127015"/>
    <lineage>
        <taxon>Bacteria</taxon>
        <taxon>Bacillati</taxon>
        <taxon>Candidatus Dormiibacterota</taxon>
        <taxon>Candidatus Dormibacteria</taxon>
        <taxon>Candidatus Aeolococcales</taxon>
        <taxon>Candidatus Aeolococcaceae</taxon>
        <taxon>Candidatus Aeolococcus</taxon>
    </lineage>
</organism>
<dbReference type="InterPro" id="IPR037523">
    <property type="entry name" value="VOC_core"/>
</dbReference>
<evidence type="ECO:0000256" key="2">
    <source>
        <dbReference type="ARBA" id="ARBA00005877"/>
    </source>
</evidence>
<dbReference type="EMBL" id="QHBU01000015">
    <property type="protein sequence ID" value="PZR83989.1"/>
    <property type="molecule type" value="Genomic_DNA"/>
</dbReference>
<dbReference type="InterPro" id="IPR029068">
    <property type="entry name" value="Glyas_Bleomycin-R_OHBP_Dase"/>
</dbReference>
<gene>
    <name evidence="7" type="ORF">DLM65_00790</name>
</gene>
<dbReference type="AlphaFoldDB" id="A0A2W5ZEV0"/>
<name>A0A2W5ZEV0_9BACT</name>
<accession>A0A2W5ZEV0</accession>
<comment type="caution">
    <text evidence="7">The sequence shown here is derived from an EMBL/GenBank/DDBJ whole genome shotgun (WGS) entry which is preliminary data.</text>
</comment>
<dbReference type="SUPFAM" id="SSF54593">
    <property type="entry name" value="Glyoxalase/Bleomycin resistance protein/Dihydroxybiphenyl dioxygenase"/>
    <property type="match status" value="1"/>
</dbReference>
<dbReference type="PANTHER" id="PTHR11959">
    <property type="entry name" value="4-HYDROXYPHENYLPYRUVATE DIOXYGENASE"/>
    <property type="match status" value="1"/>
</dbReference>
<dbReference type="GO" id="GO:0046872">
    <property type="term" value="F:metal ion binding"/>
    <property type="evidence" value="ECO:0007669"/>
    <property type="project" value="UniProtKB-KW"/>
</dbReference>
<dbReference type="InterPro" id="IPR004360">
    <property type="entry name" value="Glyas_Fos-R_dOase_dom"/>
</dbReference>
<dbReference type="InterPro" id="IPR041736">
    <property type="entry name" value="4OHPhenylPyrv_dOase_N"/>
</dbReference>
<feature type="domain" description="VOC" evidence="6">
    <location>
        <begin position="5"/>
        <end position="94"/>
    </location>
</feature>
<dbReference type="Gene3D" id="3.10.180.10">
    <property type="entry name" value="2,3-Dihydroxybiphenyl 1,2-Dioxygenase, domain 1"/>
    <property type="match status" value="1"/>
</dbReference>
<dbReference type="PROSITE" id="PS51819">
    <property type="entry name" value="VOC"/>
    <property type="match status" value="1"/>
</dbReference>
<proteinExistence type="inferred from homology"/>
<dbReference type="GO" id="GO:0006572">
    <property type="term" value="P:L-tyrosine catabolic process"/>
    <property type="evidence" value="ECO:0007669"/>
    <property type="project" value="TreeGrafter"/>
</dbReference>
<dbReference type="CDD" id="cd08342">
    <property type="entry name" value="HPPD_N_like"/>
    <property type="match status" value="1"/>
</dbReference>
<sequence>MPLHGIDHVELWVGNAAQAAYYLTRAFGFRQTAYRGLETGCRDHVSHVIEQGRIRFVLTGTLRSDTEIARHHARHGDGVKVIALSVPDVDRAYR</sequence>
<dbReference type="PANTHER" id="PTHR11959:SF1">
    <property type="entry name" value="4-HYDROXYPHENYLPYRUVATE DIOXYGENASE"/>
    <property type="match status" value="1"/>
</dbReference>
<feature type="non-terminal residue" evidence="7">
    <location>
        <position position="94"/>
    </location>
</feature>
<evidence type="ECO:0000313" key="7">
    <source>
        <dbReference type="EMBL" id="PZR83989.1"/>
    </source>
</evidence>
<comment type="similarity">
    <text evidence="2">Belongs to the 4HPPD family.</text>
</comment>
<dbReference type="InterPro" id="IPR005956">
    <property type="entry name" value="4OHPhenylPyrv_dOase"/>
</dbReference>
<keyword evidence="7" id="KW-0560">Oxidoreductase</keyword>
<evidence type="ECO:0000259" key="6">
    <source>
        <dbReference type="PROSITE" id="PS51819"/>
    </source>
</evidence>
<evidence type="ECO:0000256" key="1">
    <source>
        <dbReference type="ARBA" id="ARBA00001962"/>
    </source>
</evidence>
<comment type="cofactor">
    <cofactor evidence="1">
        <name>Fe cation</name>
        <dbReference type="ChEBI" id="CHEBI:24875"/>
    </cofactor>
</comment>
<keyword evidence="5" id="KW-0408">Iron</keyword>
<evidence type="ECO:0000256" key="3">
    <source>
        <dbReference type="ARBA" id="ARBA00022723"/>
    </source>
</evidence>
<protein>
    <submittedName>
        <fullName evidence="7">4-hydroxyphenylpyruvate dioxygenase</fullName>
    </submittedName>
</protein>
<dbReference type="Proteomes" id="UP000248724">
    <property type="component" value="Unassembled WGS sequence"/>
</dbReference>
<evidence type="ECO:0000256" key="5">
    <source>
        <dbReference type="ARBA" id="ARBA00023004"/>
    </source>
</evidence>
<evidence type="ECO:0000256" key="4">
    <source>
        <dbReference type="ARBA" id="ARBA00022737"/>
    </source>
</evidence>
<keyword evidence="4" id="KW-0677">Repeat</keyword>
<dbReference type="Pfam" id="PF00903">
    <property type="entry name" value="Glyoxalase"/>
    <property type="match status" value="1"/>
</dbReference>